<dbReference type="AlphaFoldDB" id="A0A7R8ZQ47"/>
<dbReference type="EMBL" id="OB662413">
    <property type="protein sequence ID" value="CAD7230023.1"/>
    <property type="molecule type" value="Genomic_DNA"/>
</dbReference>
<proteinExistence type="predicted"/>
<dbReference type="Gene3D" id="3.30.420.40">
    <property type="match status" value="1"/>
</dbReference>
<reference evidence="1" key="1">
    <citation type="submission" date="2020-11" db="EMBL/GenBank/DDBJ databases">
        <authorList>
            <person name="Tran Van P."/>
        </authorList>
    </citation>
    <scope>NUCLEOTIDE SEQUENCE</scope>
</reference>
<evidence type="ECO:0000313" key="1">
    <source>
        <dbReference type="EMBL" id="CAD7230023.1"/>
    </source>
</evidence>
<protein>
    <submittedName>
        <fullName evidence="1">Uncharacterized protein</fullName>
    </submittedName>
</protein>
<accession>A0A7R8ZQ47</accession>
<sequence length="82" mass="9346">MDEEFGQPLTIVIHPGSRFLRIGLNYDSKPKKILHVIARRRTAGGRSHRDSFLVPEHPMVRGEIESKWKGGGKVSYILMPLH</sequence>
<organism evidence="1">
    <name type="scientific">Cyprideis torosa</name>
    <dbReference type="NCBI Taxonomy" id="163714"/>
    <lineage>
        <taxon>Eukaryota</taxon>
        <taxon>Metazoa</taxon>
        <taxon>Ecdysozoa</taxon>
        <taxon>Arthropoda</taxon>
        <taxon>Crustacea</taxon>
        <taxon>Oligostraca</taxon>
        <taxon>Ostracoda</taxon>
        <taxon>Podocopa</taxon>
        <taxon>Podocopida</taxon>
        <taxon>Cytherocopina</taxon>
        <taxon>Cytheroidea</taxon>
        <taxon>Cytherideidae</taxon>
        <taxon>Cyprideis</taxon>
    </lineage>
</organism>
<name>A0A7R8ZQ47_9CRUS</name>
<dbReference type="OrthoDB" id="5572108at2759"/>
<gene>
    <name evidence="1" type="ORF">CTOB1V02_LOCUS7887</name>
</gene>